<keyword evidence="3" id="KW-1185">Reference proteome</keyword>
<feature type="region of interest" description="Disordered" evidence="1">
    <location>
        <begin position="1"/>
        <end position="86"/>
    </location>
</feature>
<evidence type="ECO:0000313" key="3">
    <source>
        <dbReference type="Proteomes" id="UP000800041"/>
    </source>
</evidence>
<sequence>MAMRRLYGGAGGTRPSKPGRITLKGQTPLKRKTPWTGGVRKPLKPPLRRPKDVLPFGKLPPRPRYGSRAVDSEGDIDMTTPPKPQAEPVDAEEAEAIAEQNFRTSQPYLAKDDHVAEELEGLFDDVADFAENTFGFKVPKGEKKEEWATLKEQMSPELVKIAGYIAVGGKEGEKGWRELFMKTEWRVQLVIGIVGKVIKEEIFGHLMFGGTDEQIKFLHQLQVDMINDDGFDRHRLRAHYIEYFLLSTGNNFPENYLNAVLKTLTELWTLLTPIYCINKTFKAGQTPPVPGALDNIITRAARLSLFMRLQPGTIYHFTPSFKGERFTDASMVPINEPYMVQHNPKRVQYDPENGVGEEEMRQRWKECALSRIVGWDACVAYRKGGWRKGEEKMGWRMRQLVKAQVSLWWGTERKVFGKDSKEGYVELRDVVPVQAV</sequence>
<protein>
    <submittedName>
        <fullName evidence="2">Uncharacterized protein</fullName>
    </submittedName>
</protein>
<reference evidence="2" key="1">
    <citation type="journal article" date="2020" name="Stud. Mycol.">
        <title>101 Dothideomycetes genomes: a test case for predicting lifestyles and emergence of pathogens.</title>
        <authorList>
            <person name="Haridas S."/>
            <person name="Albert R."/>
            <person name="Binder M."/>
            <person name="Bloem J."/>
            <person name="Labutti K."/>
            <person name="Salamov A."/>
            <person name="Andreopoulos B."/>
            <person name="Baker S."/>
            <person name="Barry K."/>
            <person name="Bills G."/>
            <person name="Bluhm B."/>
            <person name="Cannon C."/>
            <person name="Castanera R."/>
            <person name="Culley D."/>
            <person name="Daum C."/>
            <person name="Ezra D."/>
            <person name="Gonzalez J."/>
            <person name="Henrissat B."/>
            <person name="Kuo A."/>
            <person name="Liang C."/>
            <person name="Lipzen A."/>
            <person name="Lutzoni F."/>
            <person name="Magnuson J."/>
            <person name="Mondo S."/>
            <person name="Nolan M."/>
            <person name="Ohm R."/>
            <person name="Pangilinan J."/>
            <person name="Park H.-J."/>
            <person name="Ramirez L."/>
            <person name="Alfaro M."/>
            <person name="Sun H."/>
            <person name="Tritt A."/>
            <person name="Yoshinaga Y."/>
            <person name="Zwiers L.-H."/>
            <person name="Turgeon B."/>
            <person name="Goodwin S."/>
            <person name="Spatafora J."/>
            <person name="Crous P."/>
            <person name="Grigoriev I."/>
        </authorList>
    </citation>
    <scope>NUCLEOTIDE SEQUENCE</scope>
    <source>
        <strain evidence="2">CBS 113979</strain>
    </source>
</reference>
<evidence type="ECO:0000256" key="1">
    <source>
        <dbReference type="SAM" id="MobiDB-lite"/>
    </source>
</evidence>
<dbReference type="EMBL" id="ML977161">
    <property type="protein sequence ID" value="KAF1985591.1"/>
    <property type="molecule type" value="Genomic_DNA"/>
</dbReference>
<name>A0A6G1GXA8_9PEZI</name>
<dbReference type="AlphaFoldDB" id="A0A6G1GXA8"/>
<dbReference type="Proteomes" id="UP000800041">
    <property type="component" value="Unassembled WGS sequence"/>
</dbReference>
<dbReference type="OrthoDB" id="309640at2759"/>
<gene>
    <name evidence="2" type="ORF">K402DRAFT_394573</name>
</gene>
<organism evidence="2 3">
    <name type="scientific">Aulographum hederae CBS 113979</name>
    <dbReference type="NCBI Taxonomy" id="1176131"/>
    <lineage>
        <taxon>Eukaryota</taxon>
        <taxon>Fungi</taxon>
        <taxon>Dikarya</taxon>
        <taxon>Ascomycota</taxon>
        <taxon>Pezizomycotina</taxon>
        <taxon>Dothideomycetes</taxon>
        <taxon>Pleosporomycetidae</taxon>
        <taxon>Aulographales</taxon>
        <taxon>Aulographaceae</taxon>
    </lineage>
</organism>
<proteinExistence type="predicted"/>
<evidence type="ECO:0000313" key="2">
    <source>
        <dbReference type="EMBL" id="KAF1985591.1"/>
    </source>
</evidence>
<accession>A0A6G1GXA8</accession>